<feature type="transmembrane region" description="Helical" evidence="1">
    <location>
        <begin position="40"/>
        <end position="58"/>
    </location>
</feature>
<dbReference type="AlphaFoldDB" id="A0A383AVW1"/>
<feature type="transmembrane region" description="Helical" evidence="1">
    <location>
        <begin position="12"/>
        <end position="34"/>
    </location>
</feature>
<sequence length="110" mass="11930">MDLNDLSNDQKTGYGGSLLLIVGNFLPIICIFGICISYINGDGMFIFLLGLISLYLVYSERFRGLAATGGISFVILLNGPLSLGFSFLGFGIYVLLAGVGLVLYTCWKTW</sequence>
<keyword evidence="1" id="KW-1133">Transmembrane helix</keyword>
<evidence type="ECO:0000256" key="1">
    <source>
        <dbReference type="SAM" id="Phobius"/>
    </source>
</evidence>
<protein>
    <submittedName>
        <fullName evidence="2">Uncharacterized protein</fullName>
    </submittedName>
</protein>
<reference evidence="2" key="1">
    <citation type="submission" date="2018-05" db="EMBL/GenBank/DDBJ databases">
        <authorList>
            <person name="Lanie J.A."/>
            <person name="Ng W.-L."/>
            <person name="Kazmierczak K.M."/>
            <person name="Andrzejewski T.M."/>
            <person name="Davidsen T.M."/>
            <person name="Wayne K.J."/>
            <person name="Tettelin H."/>
            <person name="Glass J.I."/>
            <person name="Rusch D."/>
            <person name="Podicherti R."/>
            <person name="Tsui H.-C.T."/>
            <person name="Winkler M.E."/>
        </authorList>
    </citation>
    <scope>NUCLEOTIDE SEQUENCE</scope>
</reference>
<gene>
    <name evidence="2" type="ORF">METZ01_LOCUS464595</name>
</gene>
<keyword evidence="1" id="KW-0812">Transmembrane</keyword>
<accession>A0A383AVW1</accession>
<organism evidence="2">
    <name type="scientific">marine metagenome</name>
    <dbReference type="NCBI Taxonomy" id="408172"/>
    <lineage>
        <taxon>unclassified sequences</taxon>
        <taxon>metagenomes</taxon>
        <taxon>ecological metagenomes</taxon>
    </lineage>
</organism>
<proteinExistence type="predicted"/>
<feature type="transmembrane region" description="Helical" evidence="1">
    <location>
        <begin position="87"/>
        <end position="107"/>
    </location>
</feature>
<keyword evidence="1" id="KW-0472">Membrane</keyword>
<name>A0A383AVW1_9ZZZZ</name>
<evidence type="ECO:0000313" key="2">
    <source>
        <dbReference type="EMBL" id="SVE11741.1"/>
    </source>
</evidence>
<dbReference type="EMBL" id="UINC01195262">
    <property type="protein sequence ID" value="SVE11741.1"/>
    <property type="molecule type" value="Genomic_DNA"/>
</dbReference>